<gene>
    <name evidence="1" type="ORF">K469DRAFT_712859</name>
</gene>
<reference evidence="1" key="1">
    <citation type="journal article" date="2020" name="Stud. Mycol.">
        <title>101 Dothideomycetes genomes: a test case for predicting lifestyles and emergence of pathogens.</title>
        <authorList>
            <person name="Haridas S."/>
            <person name="Albert R."/>
            <person name="Binder M."/>
            <person name="Bloem J."/>
            <person name="Labutti K."/>
            <person name="Salamov A."/>
            <person name="Andreopoulos B."/>
            <person name="Baker S."/>
            <person name="Barry K."/>
            <person name="Bills G."/>
            <person name="Bluhm B."/>
            <person name="Cannon C."/>
            <person name="Castanera R."/>
            <person name="Culley D."/>
            <person name="Daum C."/>
            <person name="Ezra D."/>
            <person name="Gonzalez J."/>
            <person name="Henrissat B."/>
            <person name="Kuo A."/>
            <person name="Liang C."/>
            <person name="Lipzen A."/>
            <person name="Lutzoni F."/>
            <person name="Magnuson J."/>
            <person name="Mondo S."/>
            <person name="Nolan M."/>
            <person name="Ohm R."/>
            <person name="Pangilinan J."/>
            <person name="Park H.-J."/>
            <person name="Ramirez L."/>
            <person name="Alfaro M."/>
            <person name="Sun H."/>
            <person name="Tritt A."/>
            <person name="Yoshinaga Y."/>
            <person name="Zwiers L.-H."/>
            <person name="Turgeon B."/>
            <person name="Goodwin S."/>
            <person name="Spatafora J."/>
            <person name="Crous P."/>
            <person name="Grigoriev I."/>
        </authorList>
    </citation>
    <scope>NUCLEOTIDE SEQUENCE</scope>
    <source>
        <strain evidence="1">CBS 207.26</strain>
    </source>
</reference>
<accession>A0A6A6DRM9</accession>
<dbReference type="EMBL" id="ML994649">
    <property type="protein sequence ID" value="KAF2182244.1"/>
    <property type="molecule type" value="Genomic_DNA"/>
</dbReference>
<evidence type="ECO:0000313" key="1">
    <source>
        <dbReference type="EMBL" id="KAF2182244.1"/>
    </source>
</evidence>
<name>A0A6A6DRM9_9PEZI</name>
<sequence>MSRQQLPPQQPPPLSLSFSLAGSSQYVSACASASASPKPEPQPPSYRMLRGVKPVDCLWREWTVGLRGAPSI</sequence>
<proteinExistence type="predicted"/>
<dbReference type="Proteomes" id="UP000800200">
    <property type="component" value="Unassembled WGS sequence"/>
</dbReference>
<keyword evidence="2" id="KW-1185">Reference proteome</keyword>
<protein>
    <submittedName>
        <fullName evidence="1">Uncharacterized protein</fullName>
    </submittedName>
</protein>
<dbReference type="AlphaFoldDB" id="A0A6A6DRM9"/>
<evidence type="ECO:0000313" key="2">
    <source>
        <dbReference type="Proteomes" id="UP000800200"/>
    </source>
</evidence>
<organism evidence="1 2">
    <name type="scientific">Zopfia rhizophila CBS 207.26</name>
    <dbReference type="NCBI Taxonomy" id="1314779"/>
    <lineage>
        <taxon>Eukaryota</taxon>
        <taxon>Fungi</taxon>
        <taxon>Dikarya</taxon>
        <taxon>Ascomycota</taxon>
        <taxon>Pezizomycotina</taxon>
        <taxon>Dothideomycetes</taxon>
        <taxon>Dothideomycetes incertae sedis</taxon>
        <taxon>Zopfiaceae</taxon>
        <taxon>Zopfia</taxon>
    </lineage>
</organism>